<dbReference type="InterPro" id="IPR009000">
    <property type="entry name" value="Transl_B-barrel_sf"/>
</dbReference>
<evidence type="ECO:0000256" key="5">
    <source>
        <dbReference type="ARBA" id="ARBA00022917"/>
    </source>
</evidence>
<feature type="binding site" evidence="8">
    <location>
        <begin position="88"/>
        <end position="92"/>
    </location>
    <ligand>
        <name>GTP</name>
        <dbReference type="ChEBI" id="CHEBI:37565"/>
    </ligand>
</feature>
<gene>
    <name evidence="10" type="primary">fusA_2</name>
    <name evidence="8" type="synonym">fusA</name>
    <name evidence="10" type="ORF">GCM10022394_27130</name>
</gene>
<evidence type="ECO:0000256" key="6">
    <source>
        <dbReference type="ARBA" id="ARBA00023134"/>
    </source>
</evidence>
<accession>A0ABP6W832</accession>
<dbReference type="CDD" id="cd01886">
    <property type="entry name" value="EF-G"/>
    <property type="match status" value="1"/>
</dbReference>
<feature type="binding site" evidence="8">
    <location>
        <begin position="142"/>
        <end position="145"/>
    </location>
    <ligand>
        <name>GTP</name>
        <dbReference type="ChEBI" id="CHEBI:37565"/>
    </ligand>
</feature>
<keyword evidence="3 8" id="KW-0547">Nucleotide-binding</keyword>
<dbReference type="NCBIfam" id="NF009381">
    <property type="entry name" value="PRK12740.1-5"/>
    <property type="match status" value="1"/>
</dbReference>
<dbReference type="Gene3D" id="3.40.50.300">
    <property type="entry name" value="P-loop containing nucleotide triphosphate hydrolases"/>
    <property type="match status" value="1"/>
</dbReference>
<dbReference type="CDD" id="cd03713">
    <property type="entry name" value="EFG_mtEFG_C"/>
    <property type="match status" value="1"/>
</dbReference>
<dbReference type="NCBIfam" id="TIGR00231">
    <property type="entry name" value="small_GTP"/>
    <property type="match status" value="1"/>
</dbReference>
<dbReference type="EMBL" id="BAABCX010000004">
    <property type="protein sequence ID" value="GAA3545713.1"/>
    <property type="molecule type" value="Genomic_DNA"/>
</dbReference>
<dbReference type="PANTHER" id="PTHR43261">
    <property type="entry name" value="TRANSLATION ELONGATION FACTOR G-RELATED"/>
    <property type="match status" value="1"/>
</dbReference>
<organism evidence="10 11">
    <name type="scientific">Zobellella aerophila</name>
    <dbReference type="NCBI Taxonomy" id="870480"/>
    <lineage>
        <taxon>Bacteria</taxon>
        <taxon>Pseudomonadati</taxon>
        <taxon>Pseudomonadota</taxon>
        <taxon>Gammaproteobacteria</taxon>
        <taxon>Aeromonadales</taxon>
        <taxon>Aeromonadaceae</taxon>
        <taxon>Zobellella</taxon>
    </lineage>
</organism>
<dbReference type="InterPro" id="IPR000795">
    <property type="entry name" value="T_Tr_GTP-bd_dom"/>
</dbReference>
<dbReference type="InterPro" id="IPR041095">
    <property type="entry name" value="EFG_II"/>
</dbReference>
<keyword evidence="8" id="KW-0963">Cytoplasm</keyword>
<dbReference type="NCBIfam" id="TIGR00484">
    <property type="entry name" value="EF-G"/>
    <property type="match status" value="1"/>
</dbReference>
<dbReference type="InterPro" id="IPR035649">
    <property type="entry name" value="EFG_V"/>
</dbReference>
<dbReference type="Gene3D" id="3.30.70.870">
    <property type="entry name" value="Elongation Factor G (Translational Gtpase), domain 3"/>
    <property type="match status" value="1"/>
</dbReference>
<comment type="subcellular location">
    <subcellularLocation>
        <location evidence="8">Cytoplasm</location>
    </subcellularLocation>
</comment>
<dbReference type="InterPro" id="IPR031157">
    <property type="entry name" value="G_TR_CS"/>
</dbReference>
<reference evidence="11" key="1">
    <citation type="journal article" date="2019" name="Int. J. Syst. Evol. Microbiol.">
        <title>The Global Catalogue of Microorganisms (GCM) 10K type strain sequencing project: providing services to taxonomists for standard genome sequencing and annotation.</title>
        <authorList>
            <consortium name="The Broad Institute Genomics Platform"/>
            <consortium name="The Broad Institute Genome Sequencing Center for Infectious Disease"/>
            <person name="Wu L."/>
            <person name="Ma J."/>
        </authorList>
    </citation>
    <scope>NUCLEOTIDE SEQUENCE [LARGE SCALE GENOMIC DNA]</scope>
    <source>
        <strain evidence="11">JCM 17110</strain>
    </source>
</reference>
<dbReference type="InterPro" id="IPR004161">
    <property type="entry name" value="EFTu-like_2"/>
</dbReference>
<dbReference type="Gene3D" id="3.30.230.10">
    <property type="match status" value="1"/>
</dbReference>
<dbReference type="PANTHER" id="PTHR43261:SF1">
    <property type="entry name" value="RIBOSOME-RELEASING FACTOR 2, MITOCHONDRIAL"/>
    <property type="match status" value="1"/>
</dbReference>
<evidence type="ECO:0000256" key="7">
    <source>
        <dbReference type="ARBA" id="ARBA00024731"/>
    </source>
</evidence>
<dbReference type="CDD" id="cd04088">
    <property type="entry name" value="EFG_mtEFG_II"/>
    <property type="match status" value="1"/>
</dbReference>
<dbReference type="PRINTS" id="PR00315">
    <property type="entry name" value="ELONGATNFCT"/>
</dbReference>
<dbReference type="SUPFAM" id="SSF52540">
    <property type="entry name" value="P-loop containing nucleoside triphosphate hydrolases"/>
    <property type="match status" value="1"/>
</dbReference>
<dbReference type="Pfam" id="PF03144">
    <property type="entry name" value="GTP_EFTU_D2"/>
    <property type="match status" value="1"/>
</dbReference>
<protein>
    <recommendedName>
        <fullName evidence="2 8">Elongation factor G</fullName>
        <shortName evidence="8">EF-G</shortName>
    </recommendedName>
</protein>
<dbReference type="PROSITE" id="PS00301">
    <property type="entry name" value="G_TR_1"/>
    <property type="match status" value="1"/>
</dbReference>
<dbReference type="Pfam" id="PF03764">
    <property type="entry name" value="EFG_IV"/>
    <property type="match status" value="1"/>
</dbReference>
<dbReference type="Proteomes" id="UP001500795">
    <property type="component" value="Unassembled WGS sequence"/>
</dbReference>
<dbReference type="InterPro" id="IPR035647">
    <property type="entry name" value="EFG_III/V"/>
</dbReference>
<proteinExistence type="inferred from homology"/>
<dbReference type="InterPro" id="IPR027417">
    <property type="entry name" value="P-loop_NTPase"/>
</dbReference>
<dbReference type="Gene3D" id="2.40.30.10">
    <property type="entry name" value="Translation factors"/>
    <property type="match status" value="1"/>
</dbReference>
<feature type="binding site" evidence="8">
    <location>
        <begin position="17"/>
        <end position="24"/>
    </location>
    <ligand>
        <name>GTP</name>
        <dbReference type="ChEBI" id="CHEBI:37565"/>
    </ligand>
</feature>
<dbReference type="SMART" id="SM00889">
    <property type="entry name" value="EFG_IV"/>
    <property type="match status" value="1"/>
</dbReference>
<dbReference type="InterPro" id="IPR020568">
    <property type="entry name" value="Ribosomal_Su5_D2-typ_SF"/>
</dbReference>
<keyword evidence="4 8" id="KW-0251">Elongation factor</keyword>
<dbReference type="InterPro" id="IPR047872">
    <property type="entry name" value="EFG_IV"/>
</dbReference>
<dbReference type="SUPFAM" id="SSF54211">
    <property type="entry name" value="Ribosomal protein S5 domain 2-like"/>
    <property type="match status" value="1"/>
</dbReference>
<evidence type="ECO:0000313" key="10">
    <source>
        <dbReference type="EMBL" id="GAA3545713.1"/>
    </source>
</evidence>
<dbReference type="SMART" id="SM00838">
    <property type="entry name" value="EFG_C"/>
    <property type="match status" value="1"/>
</dbReference>
<evidence type="ECO:0000256" key="4">
    <source>
        <dbReference type="ARBA" id="ARBA00022768"/>
    </source>
</evidence>
<comment type="caution">
    <text evidence="10">The sequence shown here is derived from an EMBL/GenBank/DDBJ whole genome shotgun (WGS) entry which is preliminary data.</text>
</comment>
<dbReference type="PROSITE" id="PS51722">
    <property type="entry name" value="G_TR_2"/>
    <property type="match status" value="1"/>
</dbReference>
<feature type="domain" description="Tr-type G" evidence="9">
    <location>
        <begin position="8"/>
        <end position="290"/>
    </location>
</feature>
<evidence type="ECO:0000256" key="3">
    <source>
        <dbReference type="ARBA" id="ARBA00022741"/>
    </source>
</evidence>
<name>A0ABP6W832_9GAMM</name>
<evidence type="ECO:0000256" key="1">
    <source>
        <dbReference type="ARBA" id="ARBA00005870"/>
    </source>
</evidence>
<dbReference type="Pfam" id="PF14492">
    <property type="entry name" value="EFG_III"/>
    <property type="match status" value="1"/>
</dbReference>
<dbReference type="InterPro" id="IPR009022">
    <property type="entry name" value="EFG_III"/>
</dbReference>
<dbReference type="CDD" id="cd16262">
    <property type="entry name" value="EFG_III"/>
    <property type="match status" value="1"/>
</dbReference>
<dbReference type="InterPro" id="IPR014721">
    <property type="entry name" value="Ribsml_uS5_D2-typ_fold_subgr"/>
</dbReference>
<dbReference type="GO" id="GO:0003746">
    <property type="term" value="F:translation elongation factor activity"/>
    <property type="evidence" value="ECO:0007669"/>
    <property type="project" value="UniProtKB-KW"/>
</dbReference>
<dbReference type="InterPro" id="IPR000640">
    <property type="entry name" value="EFG_V-like"/>
</dbReference>
<dbReference type="Pfam" id="PF00009">
    <property type="entry name" value="GTP_EFTU"/>
    <property type="match status" value="1"/>
</dbReference>
<dbReference type="InterPro" id="IPR004540">
    <property type="entry name" value="Transl_elong_EFG/EF2"/>
</dbReference>
<dbReference type="Gene3D" id="3.30.70.240">
    <property type="match status" value="1"/>
</dbReference>
<evidence type="ECO:0000256" key="8">
    <source>
        <dbReference type="HAMAP-Rule" id="MF_00054"/>
    </source>
</evidence>
<keyword evidence="5 8" id="KW-0648">Protein biosynthesis</keyword>
<keyword evidence="11" id="KW-1185">Reference proteome</keyword>
<comment type="function">
    <text evidence="7 8">Catalyzes the GTP-dependent ribosomal translocation step during translation elongation. During this step, the ribosome changes from the pre-translocational (PRE) to the post-translocational (POST) state as the newly formed A-site-bound peptidyl-tRNA and P-site-bound deacylated tRNA move to the P and E sites, respectively. Catalyzes the coordinated movement of the two tRNA molecules, the mRNA and conformational changes in the ribosome.</text>
</comment>
<dbReference type="InterPro" id="IPR005225">
    <property type="entry name" value="Small_GTP-bd"/>
</dbReference>
<sequence length="699" mass="77068">MARTTPIERYRNIGISAHIDAGKTTTTERVLFYTGVSHKIGEVHDGAATMDWMEQEQERGITITSAATTCFWDGMAHQYPQHRINIIDTPGHVDFTIEVERSMRVLDGAVMVYCAVGGVQPQSETVWRQANKYHVPRIAFVNKMDRTGANFLRVVGQIKSRLKGVAVPVQLPIGSEENFKGVIDLIKMKAINWSDEDNGTTFVYEDIPAEMQDLAEEWRQNLIESAAEANEELMDKYLEGGELSEAEIKAALRSRVLNNEVILVTCGSAFKNKGVQAMLDVVVDYLPSPVEVPAIAGVKEDGETPDTRTADDAAPFASLAFKIATDPFVGNLTFFRVYSGVIQSGDTVLNSVKGKRERFGRIVQMHANKREEIKEVRAGDIAAAIGLKDVTTGDTLCAQDAPIILERMEFPEPVISVAVEPRTKADQEKMGLALGRLAQEDPSFRVWTDEESGQTIIAGMGELHLDIIVDRMKREFKVEANVGKPQVAYRESIRGSVEQEGKFVRQSGGRGQFGHVWIKIEPQDAGLGYKFENAVVGGVIPKEYIPAVDKGIQEQMKQGVLAGYPIEDIKITLYDGSYHDVDSSEMAFKIAGSMAFKAGFMKCNPVLLEPMMKVEVETPEEYMGDVIGDVNRRRGIIEGMEDGPTGKVVNALVPLSEMFGYATDLRSQTQGRASYSMEFAKYAEVPANMAEAVIAARKG</sequence>
<keyword evidence="6 8" id="KW-0342">GTP-binding</keyword>
<dbReference type="InterPro" id="IPR005517">
    <property type="entry name" value="Transl_elong_EFG/EF2_IV"/>
</dbReference>
<dbReference type="CDD" id="cd01434">
    <property type="entry name" value="EFG_mtEFG1_IV"/>
    <property type="match status" value="1"/>
</dbReference>
<evidence type="ECO:0000313" key="11">
    <source>
        <dbReference type="Proteomes" id="UP001500795"/>
    </source>
</evidence>
<evidence type="ECO:0000259" key="9">
    <source>
        <dbReference type="PROSITE" id="PS51722"/>
    </source>
</evidence>
<dbReference type="SUPFAM" id="SSF50447">
    <property type="entry name" value="Translation proteins"/>
    <property type="match status" value="1"/>
</dbReference>
<comment type="similarity">
    <text evidence="1 8">Belongs to the TRAFAC class translation factor GTPase superfamily. Classic translation factor GTPase family. EF-G/EF-2 subfamily.</text>
</comment>
<evidence type="ECO:0000256" key="2">
    <source>
        <dbReference type="ARBA" id="ARBA00017872"/>
    </source>
</evidence>
<dbReference type="SUPFAM" id="SSF54980">
    <property type="entry name" value="EF-G C-terminal domain-like"/>
    <property type="match status" value="2"/>
</dbReference>
<dbReference type="HAMAP" id="MF_00054_B">
    <property type="entry name" value="EF_G_EF_2_B"/>
    <property type="match status" value="1"/>
</dbReference>
<dbReference type="Pfam" id="PF00679">
    <property type="entry name" value="EFG_C"/>
    <property type="match status" value="1"/>
</dbReference>
<dbReference type="RefSeq" id="WP_344958942.1">
    <property type="nucleotide sequence ID" value="NZ_BAABCX010000004.1"/>
</dbReference>